<dbReference type="InterPro" id="IPR041079">
    <property type="entry name" value="Neuraminidase-like"/>
</dbReference>
<dbReference type="EMBL" id="CP011104">
    <property type="protein sequence ID" value="AKH64245.1"/>
    <property type="molecule type" value="Genomic_DNA"/>
</dbReference>
<keyword evidence="2" id="KW-0175">Coiled coil</keyword>
<accession>A0A0F7LNV0</accession>
<feature type="domain" description="Neuraminidase-like" evidence="4">
    <location>
        <begin position="952"/>
        <end position="1080"/>
    </location>
</feature>
<dbReference type="InterPro" id="IPR041568">
    <property type="entry name" value="TcA_RBD"/>
</dbReference>
<evidence type="ECO:0000256" key="2">
    <source>
        <dbReference type="SAM" id="Coils"/>
    </source>
</evidence>
<dbReference type="InterPro" id="IPR046839">
    <property type="entry name" value="ABC_toxin_N"/>
</dbReference>
<dbReference type="RefSeq" id="WP_046975374.1">
    <property type="nucleotide sequence ID" value="NZ_CP011104.1"/>
</dbReference>
<keyword evidence="8" id="KW-1185">Reference proteome</keyword>
<dbReference type="STRING" id="230089.VY86_13845"/>
<dbReference type="Pfam" id="PF18413">
    <property type="entry name" value="Neuraminidase"/>
    <property type="match status" value="1"/>
</dbReference>
<sequence>MSTLTPELLEITPQEQKANRLHEASILKRANPQLQNAVHLAITEPHADQQGYNSKFGGRASQYVAPGAIASMFSPAAYLTELYRQARDLHAESSIYHLDKRRPDLKSLTLNQQNMDDEVSTLSLSNKVLLEGIKTLTGLEGHTNVMKTLSTFRPSGMMPYHDAYENVRKIIQLQAPVFEQFSESPEITKLMYQTSLLGINASVSPKLFNILVEKITDDADEIKRLYRENFGDIEPSLMATPEKLKSYYNLTDEELNQFIDQQKIRRIHEEMNSEYPSQQPAQYYLLMLNKIIRLSQTTGLTPTILKSIIASSTYQEVSKYPEVTLEAVITVYNELSDGPDIDAKILKKIFRVKYYMQRYGIDAETALILCNVPISGNIYSGSPSQLFNRLFNTPPLDGQNFSASDEEEINLNLDSANDRRKAVLKRAFNVDDDSLKRLLKITNRRNTNKIIHSVANLSYLYLAKLLADIHQLTVDELDLLLVAIDEGTTHLSGINDENLAALIDKLYAVTSWLRTRKWSMSQLLVITTTNYDKTLLPEIQNLLDTIYNGLQSFHKDENKSDLLLKTLSPYIAAALQLPSENAAYYVLIWADQLKPGDGIMTAKKFWGWLRAKHDSKQPKSSVTPEQIAQYCQCLAQLALIYRSTSLSENTLRLFVTKPQRFGLTEVTASTHNALSLIRLTRFTDWVNSLGENASTVLTEFEKETLKAKQLANAMNLDENLLLQAGTQVPNDFSHWTSIDTILQWVNIARQLNVSPQNVSELVELLTATLPLSYDKWENIATVLTAGLDTQKANTLHAFLDESRSAALSEYYIGKVASQNPAIKNRDDLYQYLLIDNQVSAAIKTTPIAEAIASIQLYVNRALKKMEGDTVTNAICHPFFTNWDKYNKHYSTWAGVSKLVYYPENYIDPTMRIGQTKMMDALLQSISQSQLNTDTVEDAFMSYLTSFEQVANLEVVSAYHDNANSDQGLTYFIGHSKTEVNQYYWRSVDHNKFNDGKFPANAWSEWYKIDCPMNPYKSIIRPVIFQSRLHLIWLEQKKVVKQAENNNQTVEEYYHYELKLAHIRYDGTWNTPISFDVNDKIPYVLKMSKSELLEISKLLEQLKKYQEQLEKKLKEEQENQEWLELQGMTPLNPLLTPPEPQEPLEKSELEELRRQWQEELVLWSQELEQLPTQIDIYNHLKELNQQEIQKQQNLLEQQLGFYCTNHQDNKLLVMFYQKQDTWDKYTTEAPIKGLHIFSNMLFEAINPEDYITHICKQFDINTEANYIIKVNNQYEISSLAETDDDNILTINHDANGAQYMQWEIHRIRLNTLFAHKLVSRATVGIDTILNIETQNIQEPTLWNNSFTAKLPIYRSDLHGDSRNITIMLGNDIEIPDEKNIIYQGELNDDIQLIDLSETYISVINGSNSTKPRNEQKGGYYWIYLFVKYSDQPINIGGFWFINETDFKCYYPIYDMENIYPIFTENKLETEPMDFSGANSLYFWELFYYVPMLIAQRLLHEQNFDEANRWLKYVWNPSGYIENGQIQHYNWNVRPLLEDTRWNDDPLNSVDPDAVAQYDPMHYKVATFMRTLDLLLDRGDYAYRQLERDTLNEAKMWYMQALHLLGDKPHLPLNSTWNDEKSLSDAANPERQKAHSHAIAALRQGESTQVSNQTDLFLPQVNEVMLSYWQKLEQRLYNLRHNLSIDGQLLHLPIYATPADPKALLSAAVANSQGGAALSQPFMSLWRFPHMLENARGMVSQLTQFGSTLQNIIERQDAEALNVLLQNQAKELILTNISIQNKTIEELDAEKTVLEKTRQGAQSRFNSYSKLYDENINAGEHQALDMKVASHSITSGLKSLHMAAAALDMVPNIYGLAVGGSHYGAIANAIAIGGGIAADGLLIEADKVSQSEIWRRRRQEWEIQRNNAQTELNQIDAQLGSLAVRREAAVLQKTSLKTQQEQTQAQLTFLQRKFSNQALFNWLRGRLAAIYFQFYDLAVSRCLMAEMAYRWETNETTTSFIKPGAWQGTHAGLLAGETLMLNLAQMEDAHLRWDKRALEVERTVSLADVYTEPGQDRIDLATEITDLLEKRKDNLGNDNNGIRLNDNKLIATVNLANLNIREDYPASVGKTRRIKQISVTLPALLGPYQDVQAILSYGRSETRLAESCKSLAVSHGMSDSGQFQLDFNNGKFLPFEGITVDDRGTLILSFPNATDKQQAMLQTLSDIILHIRYTIR</sequence>
<proteinExistence type="predicted"/>
<dbReference type="Pfam" id="PF18518">
    <property type="entry name" value="TcA_RBD"/>
    <property type="match status" value="1"/>
</dbReference>
<feature type="domain" description="Tc toxin complex TcA C-terminal TcB-binding" evidence="3">
    <location>
        <begin position="2099"/>
        <end position="2212"/>
    </location>
</feature>
<gene>
    <name evidence="7" type="ORF">VY86_13845</name>
</gene>
<feature type="domain" description="TcA receptor binding" evidence="5">
    <location>
        <begin position="1337"/>
        <end position="1474"/>
    </location>
</feature>
<dbReference type="KEGG" id="ptt:VY86_13845"/>
<feature type="domain" description="ABC toxin N-terminal" evidence="6">
    <location>
        <begin position="800"/>
        <end position="920"/>
    </location>
</feature>
<dbReference type="Pfam" id="PF18276">
    <property type="entry name" value="TcA_TcB_BD"/>
    <property type="match status" value="2"/>
</dbReference>
<feature type="domain" description="Tc toxin complex TcA C-terminal TcB-binding" evidence="3">
    <location>
        <begin position="1916"/>
        <end position="2047"/>
    </location>
</feature>
<dbReference type="Pfam" id="PF20220">
    <property type="entry name" value="ABC_toxin_N"/>
    <property type="match status" value="1"/>
</dbReference>
<keyword evidence="1" id="KW-0843">Virulence</keyword>
<evidence type="ECO:0000313" key="8">
    <source>
        <dbReference type="Proteomes" id="UP000034866"/>
    </source>
</evidence>
<reference evidence="7 8" key="1">
    <citation type="journal article" date="2015" name="J. Biotechnol.">
        <title>Complete genome sequence of Photorhabdus temperata subsp. thracensis 39-8(T), an entomopathogenic bacterium for the improved commercial bioinsecticide.</title>
        <authorList>
            <person name="Kwak Y."/>
            <person name="Shin J.H."/>
        </authorList>
    </citation>
    <scope>NUCLEOTIDE SEQUENCE [LARGE SCALE GENOMIC DNA]</scope>
    <source>
        <strain evidence="7 8">DSM 15199</strain>
    </source>
</reference>
<feature type="coiled-coil region" evidence="2">
    <location>
        <begin position="1087"/>
        <end position="1196"/>
    </location>
</feature>
<dbReference type="InterPro" id="IPR040840">
    <property type="entry name" value="TcA_TcB_BD"/>
</dbReference>
<evidence type="ECO:0000259" key="5">
    <source>
        <dbReference type="Pfam" id="PF18518"/>
    </source>
</evidence>
<protein>
    <submittedName>
        <fullName evidence="7">Toxin</fullName>
    </submittedName>
</protein>
<dbReference type="PATRIC" id="fig|230089.6.peg.3114"/>
<evidence type="ECO:0000259" key="3">
    <source>
        <dbReference type="Pfam" id="PF18276"/>
    </source>
</evidence>
<name>A0A0F7LNV0_9GAMM</name>
<evidence type="ECO:0000256" key="1">
    <source>
        <dbReference type="ARBA" id="ARBA00023026"/>
    </source>
</evidence>
<dbReference type="InterPro" id="IPR018003">
    <property type="entry name" value="Insecticidal_toxin/plasmid_vir"/>
</dbReference>
<organism evidence="7 8">
    <name type="scientific">Photorhabdus thracensis</name>
    <dbReference type="NCBI Taxonomy" id="230089"/>
    <lineage>
        <taxon>Bacteria</taxon>
        <taxon>Pseudomonadati</taxon>
        <taxon>Pseudomonadota</taxon>
        <taxon>Gammaproteobacteria</taxon>
        <taxon>Enterobacterales</taxon>
        <taxon>Morganellaceae</taxon>
        <taxon>Photorhabdus</taxon>
    </lineage>
</organism>
<feature type="coiled-coil region" evidence="2">
    <location>
        <begin position="1896"/>
        <end position="1951"/>
    </location>
</feature>
<dbReference type="Pfam" id="PF03538">
    <property type="entry name" value="VRP1"/>
    <property type="match status" value="1"/>
</dbReference>
<evidence type="ECO:0000259" key="6">
    <source>
        <dbReference type="Pfam" id="PF20220"/>
    </source>
</evidence>
<evidence type="ECO:0000259" key="4">
    <source>
        <dbReference type="Pfam" id="PF18413"/>
    </source>
</evidence>
<evidence type="ECO:0000313" key="7">
    <source>
        <dbReference type="EMBL" id="AKH64245.1"/>
    </source>
</evidence>
<dbReference type="Proteomes" id="UP000034866">
    <property type="component" value="Chromosome"/>
</dbReference>
<reference evidence="8" key="2">
    <citation type="submission" date="2015-03" db="EMBL/GenBank/DDBJ databases">
        <title>Genome sequence of Azospirillum thiophilum strain DSM 21654T.</title>
        <authorList>
            <person name="Kwak Y."/>
            <person name="Shin J.-H."/>
        </authorList>
    </citation>
    <scope>NUCLEOTIDE SEQUENCE [LARGE SCALE GENOMIC DNA]</scope>
    <source>
        <strain evidence="8">DSM 15199</strain>
    </source>
</reference>
<dbReference type="OrthoDB" id="9781691at2"/>